<evidence type="ECO:0000259" key="2">
    <source>
        <dbReference type="Pfam" id="PF02894"/>
    </source>
</evidence>
<reference evidence="4" key="1">
    <citation type="submission" date="2017-02" db="EMBL/GenBank/DDBJ databases">
        <title>Comparative genomics and description of representatives of a novel lineage of planctomycetes thriving in anoxic sediments.</title>
        <authorList>
            <person name="Spring S."/>
            <person name="Bunk B."/>
            <person name="Sproer C."/>
        </authorList>
    </citation>
    <scope>NUCLEOTIDE SEQUENCE [LARGE SCALE GENOMIC DNA]</scope>
    <source>
        <strain evidence="4">SM-Chi-D1</strain>
    </source>
</reference>
<dbReference type="InterPro" id="IPR004104">
    <property type="entry name" value="Gfo/Idh/MocA-like_OxRdtase_C"/>
</dbReference>
<evidence type="ECO:0000313" key="3">
    <source>
        <dbReference type="EMBL" id="AQQ71857.1"/>
    </source>
</evidence>
<dbReference type="KEGG" id="pbas:SMSP2_02236"/>
<keyword evidence="4" id="KW-1185">Reference proteome</keyword>
<dbReference type="Proteomes" id="UP000188181">
    <property type="component" value="Chromosome"/>
</dbReference>
<dbReference type="InterPro" id="IPR036291">
    <property type="entry name" value="NAD(P)-bd_dom_sf"/>
</dbReference>
<proteinExistence type="predicted"/>
<gene>
    <name evidence="3" type="primary">yteT_2</name>
    <name evidence="3" type="ORF">SMSP2_02236</name>
</gene>
<dbReference type="SUPFAM" id="SSF51735">
    <property type="entry name" value="NAD(P)-binding Rossmann-fold domains"/>
    <property type="match status" value="1"/>
</dbReference>
<dbReference type="InterPro" id="IPR000683">
    <property type="entry name" value="Gfo/Idh/MocA-like_OxRdtase_N"/>
</dbReference>
<evidence type="ECO:0000259" key="1">
    <source>
        <dbReference type="Pfam" id="PF01408"/>
    </source>
</evidence>
<dbReference type="STRING" id="1851148.SMSP2_02236"/>
<dbReference type="EC" id="1.-.-.-" evidence="3"/>
<dbReference type="Gene3D" id="3.40.50.720">
    <property type="entry name" value="NAD(P)-binding Rossmann-like Domain"/>
    <property type="match status" value="1"/>
</dbReference>
<dbReference type="Pfam" id="PF01408">
    <property type="entry name" value="GFO_IDH_MocA"/>
    <property type="match status" value="1"/>
</dbReference>
<keyword evidence="3" id="KW-0560">Oxidoreductase</keyword>
<feature type="domain" description="Gfo/Idh/MocA-like oxidoreductase N-terminal" evidence="1">
    <location>
        <begin position="5"/>
        <end position="126"/>
    </location>
</feature>
<dbReference type="Gene3D" id="3.30.360.10">
    <property type="entry name" value="Dihydrodipicolinate Reductase, domain 2"/>
    <property type="match status" value="1"/>
</dbReference>
<dbReference type="RefSeq" id="WP_146684034.1">
    <property type="nucleotide sequence ID" value="NZ_CP019646.1"/>
</dbReference>
<dbReference type="PANTHER" id="PTHR43377">
    <property type="entry name" value="BILIVERDIN REDUCTASE A"/>
    <property type="match status" value="1"/>
</dbReference>
<accession>A0A1Q2MHT5</accession>
<organism evidence="3 4">
    <name type="scientific">Limihaloglobus sulfuriphilus</name>
    <dbReference type="NCBI Taxonomy" id="1851148"/>
    <lineage>
        <taxon>Bacteria</taxon>
        <taxon>Pseudomonadati</taxon>
        <taxon>Planctomycetota</taxon>
        <taxon>Phycisphaerae</taxon>
        <taxon>Sedimentisphaerales</taxon>
        <taxon>Sedimentisphaeraceae</taxon>
        <taxon>Limihaloglobus</taxon>
    </lineage>
</organism>
<feature type="domain" description="Gfo/Idh/MocA-like oxidoreductase C-terminal" evidence="2">
    <location>
        <begin position="139"/>
        <end position="331"/>
    </location>
</feature>
<dbReference type="SUPFAM" id="SSF55347">
    <property type="entry name" value="Glyceraldehyde-3-phosphate dehydrogenase-like, C-terminal domain"/>
    <property type="match status" value="1"/>
</dbReference>
<dbReference type="AlphaFoldDB" id="A0A1Q2MHT5"/>
<sequence length="435" mass="48422">MSKVKFLIIGAGSRGVSYSRCILESSSKAEVVAVAEPDPIRRDTIVKQHNIADENIFDDWRELTGKGKIADAVVIATQDNQHYEPAMYFIKQGYHVLLEKPMSPDSSQCREIVQAANESGKLFSVCHVLRYTQYTKKLKQLLDSGVIGDIICIQHLEPVGYFHQAHSYIRGHWRNEDESSSMLLAKSCHDLDWLRYIIDSPCSSISSFGNLKYFKKENQPEGAAHRCLDCPVEPQCPYSAKKIYIGRAEKGDFDWPVRTITKDLTVKGVTQALKEGPYGRCVFDCDNTVVDHQVVNMLFENGSTVSFTMTGFTIDAGPRKTRIFGTKGEIYGNESHIEIYDFLTGSRDVYEGNSADGTIIGGHGGGDMGLVSSFIAAIETDNPDEIITGPAETLESHFMVFDAERARKENKVINRAGRLSPPAQKNKAVLDEVFV</sequence>
<name>A0A1Q2MHT5_9BACT</name>
<dbReference type="GO" id="GO:0000166">
    <property type="term" value="F:nucleotide binding"/>
    <property type="evidence" value="ECO:0007669"/>
    <property type="project" value="InterPro"/>
</dbReference>
<dbReference type="PANTHER" id="PTHR43377:SF2">
    <property type="entry name" value="BINDING ROSSMANN FOLD OXIDOREDUCTASE, PUTATIVE (AFU_ORTHOLOGUE AFUA_4G00560)-RELATED"/>
    <property type="match status" value="1"/>
</dbReference>
<evidence type="ECO:0000313" key="4">
    <source>
        <dbReference type="Proteomes" id="UP000188181"/>
    </source>
</evidence>
<dbReference type="Pfam" id="PF02894">
    <property type="entry name" value="GFO_IDH_MocA_C"/>
    <property type="match status" value="1"/>
</dbReference>
<dbReference type="OrthoDB" id="9781031at2"/>
<dbReference type="GO" id="GO:0016491">
    <property type="term" value="F:oxidoreductase activity"/>
    <property type="evidence" value="ECO:0007669"/>
    <property type="project" value="UniProtKB-KW"/>
</dbReference>
<dbReference type="InterPro" id="IPR051450">
    <property type="entry name" value="Gfo/Idh/MocA_Oxidoreductases"/>
</dbReference>
<dbReference type="EMBL" id="CP019646">
    <property type="protein sequence ID" value="AQQ71857.1"/>
    <property type="molecule type" value="Genomic_DNA"/>
</dbReference>
<protein>
    <submittedName>
        <fullName evidence="3">Putative oxidoreductase YteT</fullName>
        <ecNumber evidence="3">1.-.-.-</ecNumber>
    </submittedName>
</protein>